<dbReference type="AlphaFoldDB" id="A0A385TLD9"/>
<accession>A0A385TLD9</accession>
<dbReference type="GO" id="GO:0019748">
    <property type="term" value="P:secondary metabolic process"/>
    <property type="evidence" value="ECO:0007669"/>
    <property type="project" value="InterPro"/>
</dbReference>
<dbReference type="EMBL" id="CP032412">
    <property type="protein sequence ID" value="AYB44396.1"/>
    <property type="molecule type" value="Genomic_DNA"/>
</dbReference>
<evidence type="ECO:0008006" key="3">
    <source>
        <dbReference type="Google" id="ProtNLM"/>
    </source>
</evidence>
<keyword evidence="2" id="KW-1185">Reference proteome</keyword>
<sequence>MRRDIPQLVVRRAKAAGAVGTEWLANLDSLISSLEEQWRITVSTSLTGGSHAFAAYASGEDEKEYVLKIDMPESSGHADFSNAVQALKIANGRGYVRLFAYDTEKKAYLLERLGKPLKELNYSTYKQLDIICATLKKSWFQIQESHLPNGGETISWFRGFIKSTWISLSCPCPMNVIEKAYAFLESREADNNPDEYVLIHGDAHSTNILQYITGDSEFKLIDPEGVLYEKAYDLGVLMREWVDEYAQEPVQKGLERCERLHNITGVNKQAIWEWGFLQCVSTGLLLLKIGQEDDGKKLLKTAEAWVDV</sequence>
<dbReference type="SUPFAM" id="SSF56112">
    <property type="entry name" value="Protein kinase-like (PK-like)"/>
    <property type="match status" value="1"/>
</dbReference>
<dbReference type="Gene3D" id="3.90.1200.10">
    <property type="match status" value="1"/>
</dbReference>
<gene>
    <name evidence="1" type="ORF">D5F53_14355</name>
</gene>
<proteinExistence type="predicted"/>
<dbReference type="Pfam" id="PF04655">
    <property type="entry name" value="APH_6_hur"/>
    <property type="match status" value="1"/>
</dbReference>
<dbReference type="RefSeq" id="WP_119848296.1">
    <property type="nucleotide sequence ID" value="NZ_CP032412.1"/>
</dbReference>
<evidence type="ECO:0000313" key="2">
    <source>
        <dbReference type="Proteomes" id="UP000266552"/>
    </source>
</evidence>
<dbReference type="InterPro" id="IPR006748">
    <property type="entry name" value="NH2Glyco/OHUrea_AB-resist_kin"/>
</dbReference>
<dbReference type="InterPro" id="IPR011009">
    <property type="entry name" value="Kinase-like_dom_sf"/>
</dbReference>
<organism evidence="1 2">
    <name type="scientific">Paenibacillus lautus</name>
    <name type="common">Bacillus lautus</name>
    <dbReference type="NCBI Taxonomy" id="1401"/>
    <lineage>
        <taxon>Bacteria</taxon>
        <taxon>Bacillati</taxon>
        <taxon>Bacillota</taxon>
        <taxon>Bacilli</taxon>
        <taxon>Bacillales</taxon>
        <taxon>Paenibacillaceae</taxon>
        <taxon>Paenibacillus</taxon>
    </lineage>
</organism>
<protein>
    <recommendedName>
        <fullName evidence="3">Aminoglycoside/hydroxyurea antibiotic resistance kinase</fullName>
    </recommendedName>
</protein>
<evidence type="ECO:0000313" key="1">
    <source>
        <dbReference type="EMBL" id="AYB44396.1"/>
    </source>
</evidence>
<name>A0A385TLD9_PAELA</name>
<dbReference type="KEGG" id="plw:D5F53_14355"/>
<dbReference type="GO" id="GO:0016773">
    <property type="term" value="F:phosphotransferase activity, alcohol group as acceptor"/>
    <property type="evidence" value="ECO:0007669"/>
    <property type="project" value="InterPro"/>
</dbReference>
<reference evidence="1 2" key="1">
    <citation type="submission" date="2018-09" db="EMBL/GenBank/DDBJ databases">
        <title>Genome Sequence of Paenibacillus lautus Strain E7593-69, Azo Dye-Degrading Bacteria, Isolated from Commercial Tattoo Inks.</title>
        <authorList>
            <person name="Nho S.W."/>
            <person name="Kim S.-J."/>
            <person name="Kweon O."/>
            <person name="Cerniglia C.E."/>
        </authorList>
    </citation>
    <scope>NUCLEOTIDE SEQUENCE [LARGE SCALE GENOMIC DNA]</scope>
    <source>
        <strain evidence="1 2">E7593-69</strain>
    </source>
</reference>
<dbReference type="Proteomes" id="UP000266552">
    <property type="component" value="Chromosome"/>
</dbReference>